<proteinExistence type="predicted"/>
<sequence>METSTLNLPATAPITRMADGTIKQINPLSGTEVWTIPGRANRPLRPANPEPGPVDTARTGHHCAFCSGRYLETPPEKARIITEDGAWRTLLNVPASKLFDTTAEFRRIPNLFEILSLEYWQSNYGYQIPSQVIDRRDAYLVEDAGWEHVLAIVRTKLLASGFTASEIDALDERTLISFADAFFASGHDVIVARRHYVDDARSTADLAASGSLSPDEHHQYIAMTVETMRDLYRKYPQAKYVAAFQNWLKPAGASFDHLHKQLVTIDERGVQAEREIAKVALSPDIYNRLALNYAIAHGLVIAENEHAIAFAGFGHRFPTLEIYSKAAANFPWKHHPDAVRGMSDLIHACHVATGPEIATNEEWYHRPPDTETKMPWRVMLKWRVSTLAGFEGGTKINVNTIDPFALADRALTQLTAHRERLASGIALGAECDARPGSLAYQSEK</sequence>
<gene>
    <name evidence="2" type="ORF">SAMN02910418_00719</name>
</gene>
<dbReference type="AlphaFoldDB" id="A0A1H3XR28"/>
<dbReference type="InterPro" id="IPR032576">
    <property type="entry name" value="DUF4921"/>
</dbReference>
<dbReference type="SUPFAM" id="SSF54197">
    <property type="entry name" value="HIT-like"/>
    <property type="match status" value="1"/>
</dbReference>
<keyword evidence="2" id="KW-0808">Transferase</keyword>
<keyword evidence="3" id="KW-1185">Reference proteome</keyword>
<name>A0A1H3XR28_9ACTO</name>
<dbReference type="EMBL" id="FNQV01000004">
    <property type="protein sequence ID" value="SEA01957.1"/>
    <property type="molecule type" value="Genomic_DNA"/>
</dbReference>
<accession>A0A1H3XR28</accession>
<dbReference type="Gene3D" id="3.30.428.10">
    <property type="entry name" value="HIT-like"/>
    <property type="match status" value="1"/>
</dbReference>
<reference evidence="3" key="1">
    <citation type="submission" date="2016-10" db="EMBL/GenBank/DDBJ databases">
        <authorList>
            <person name="Varghese N."/>
            <person name="Submissions S."/>
        </authorList>
    </citation>
    <scope>NUCLEOTIDE SEQUENCE [LARGE SCALE GENOMIC DNA]</scope>
    <source>
        <strain evidence="3">KPR-1</strain>
    </source>
</reference>
<dbReference type="Pfam" id="PF16268">
    <property type="entry name" value="DUF4921"/>
    <property type="match status" value="1"/>
</dbReference>
<protein>
    <submittedName>
        <fullName evidence="2">Galactose-1-phosphate uridylyltransferase</fullName>
    </submittedName>
</protein>
<feature type="domain" description="DUF4921" evidence="1">
    <location>
        <begin position="17"/>
        <end position="440"/>
    </location>
</feature>
<dbReference type="PANTHER" id="PTHR42763">
    <property type="entry name" value="ADP-GLUCOSE PHOSPHORYLASE"/>
    <property type="match status" value="1"/>
</dbReference>
<keyword evidence="2" id="KW-0548">Nucleotidyltransferase</keyword>
<dbReference type="GO" id="GO:0016779">
    <property type="term" value="F:nucleotidyltransferase activity"/>
    <property type="evidence" value="ECO:0007669"/>
    <property type="project" value="UniProtKB-KW"/>
</dbReference>
<dbReference type="InterPro" id="IPR053177">
    <property type="entry name" value="ADP-glucose_phosphorylase"/>
</dbReference>
<dbReference type="InterPro" id="IPR036265">
    <property type="entry name" value="HIT-like_sf"/>
</dbReference>
<dbReference type="PANTHER" id="PTHR42763:SF2">
    <property type="entry name" value="ADP-GLUCOSE PHOSPHORYLASE"/>
    <property type="match status" value="1"/>
</dbReference>
<evidence type="ECO:0000259" key="1">
    <source>
        <dbReference type="Pfam" id="PF16268"/>
    </source>
</evidence>
<dbReference type="Proteomes" id="UP000199288">
    <property type="component" value="Unassembled WGS sequence"/>
</dbReference>
<organism evidence="2 3">
    <name type="scientific">Bowdeniella nasicola</name>
    <dbReference type="NCBI Taxonomy" id="208480"/>
    <lineage>
        <taxon>Bacteria</taxon>
        <taxon>Bacillati</taxon>
        <taxon>Actinomycetota</taxon>
        <taxon>Actinomycetes</taxon>
        <taxon>Actinomycetales</taxon>
        <taxon>Actinomycetaceae</taxon>
        <taxon>Bowdeniella</taxon>
    </lineage>
</organism>
<evidence type="ECO:0000313" key="3">
    <source>
        <dbReference type="Proteomes" id="UP000199288"/>
    </source>
</evidence>
<evidence type="ECO:0000313" key="2">
    <source>
        <dbReference type="EMBL" id="SEA01957.1"/>
    </source>
</evidence>